<accession>A0A6A3ZTI5</accession>
<dbReference type="EMBL" id="QXGE01000817">
    <property type="protein sequence ID" value="KAE9303143.1"/>
    <property type="molecule type" value="Genomic_DNA"/>
</dbReference>
<dbReference type="EMBL" id="QXGD01000388">
    <property type="protein sequence ID" value="KAE9241113.1"/>
    <property type="molecule type" value="Genomic_DNA"/>
</dbReference>
<gene>
    <name evidence="5" type="ORF">PF001_g13689</name>
    <name evidence="4" type="ORF">PF002_g9424</name>
    <name evidence="3" type="ORF">PF004_g12717</name>
    <name evidence="2" type="ORF">PF006_g10486</name>
    <name evidence="1" type="ORF">PF007_g15804</name>
</gene>
<reference evidence="6 7" key="1">
    <citation type="submission" date="2018-08" db="EMBL/GenBank/DDBJ databases">
        <title>Genomic investigation of the strawberry pathogen Phytophthora fragariae indicates pathogenicity is determined by transcriptional variation in three key races.</title>
        <authorList>
            <person name="Adams T.M."/>
            <person name="Armitage A.D."/>
            <person name="Sobczyk M.K."/>
            <person name="Bates H.J."/>
            <person name="Dunwell J.M."/>
            <person name="Nellist C.F."/>
            <person name="Harrison R.J."/>
        </authorList>
    </citation>
    <scope>NUCLEOTIDE SEQUENCE [LARGE SCALE GENOMIC DNA]</scope>
    <source>
        <strain evidence="5 6">A4</strain>
        <strain evidence="4 7">BC-1</strain>
        <strain evidence="3 10">BC-23</strain>
        <strain evidence="2 8">NOV-5</strain>
        <strain evidence="1 9">NOV-71</strain>
    </source>
</reference>
<evidence type="ECO:0000313" key="7">
    <source>
        <dbReference type="Proteomes" id="UP000440367"/>
    </source>
</evidence>
<organism evidence="4 7">
    <name type="scientific">Phytophthora fragariae</name>
    <dbReference type="NCBI Taxonomy" id="53985"/>
    <lineage>
        <taxon>Eukaryota</taxon>
        <taxon>Sar</taxon>
        <taxon>Stramenopiles</taxon>
        <taxon>Oomycota</taxon>
        <taxon>Peronosporomycetes</taxon>
        <taxon>Peronosporales</taxon>
        <taxon>Peronosporaceae</taxon>
        <taxon>Phytophthora</taxon>
    </lineage>
</organism>
<sequence>MRNLLLRVLVFGESAAMGRLLYRGIWYVRYSVQFVSQARSPGLPPVVINAQGLACTGPPPAVVNGQGPELLLLQLVLHQRPCLLLPLSSKYDHLRHRVVELQTLVLFQVFRQLRYQRQYQVRRQILHL</sequence>
<evidence type="ECO:0000313" key="1">
    <source>
        <dbReference type="EMBL" id="KAE9099621.1"/>
    </source>
</evidence>
<dbReference type="EMBL" id="QXGA01000529">
    <property type="protein sequence ID" value="KAE9144591.1"/>
    <property type="molecule type" value="Genomic_DNA"/>
</dbReference>
<dbReference type="Proteomes" id="UP000440367">
    <property type="component" value="Unassembled WGS sequence"/>
</dbReference>
<protein>
    <submittedName>
        <fullName evidence="4">Uncharacterized protein</fullName>
    </submittedName>
</protein>
<evidence type="ECO:0000313" key="4">
    <source>
        <dbReference type="EMBL" id="KAE9241113.1"/>
    </source>
</evidence>
<evidence type="ECO:0000313" key="9">
    <source>
        <dbReference type="Proteomes" id="UP000441208"/>
    </source>
</evidence>
<dbReference type="Proteomes" id="UP000437068">
    <property type="component" value="Unassembled WGS sequence"/>
</dbReference>
<comment type="caution">
    <text evidence="4">The sequence shown here is derived from an EMBL/GenBank/DDBJ whole genome shotgun (WGS) entry which is preliminary data.</text>
</comment>
<evidence type="ECO:0000313" key="3">
    <source>
        <dbReference type="EMBL" id="KAE9222752.1"/>
    </source>
</evidence>
<evidence type="ECO:0000313" key="10">
    <source>
        <dbReference type="Proteomes" id="UP000476176"/>
    </source>
</evidence>
<dbReference type="Proteomes" id="UP000441208">
    <property type="component" value="Unassembled WGS sequence"/>
</dbReference>
<proteinExistence type="predicted"/>
<dbReference type="Proteomes" id="UP000440732">
    <property type="component" value="Unassembled WGS sequence"/>
</dbReference>
<name>A0A6A3ZTI5_9STRA</name>
<dbReference type="EMBL" id="QXFZ01000986">
    <property type="protein sequence ID" value="KAE9099621.1"/>
    <property type="molecule type" value="Genomic_DNA"/>
</dbReference>
<evidence type="ECO:0000313" key="2">
    <source>
        <dbReference type="EMBL" id="KAE9144591.1"/>
    </source>
</evidence>
<evidence type="ECO:0000313" key="6">
    <source>
        <dbReference type="Proteomes" id="UP000437068"/>
    </source>
</evidence>
<dbReference type="Proteomes" id="UP000476176">
    <property type="component" value="Unassembled WGS sequence"/>
</dbReference>
<evidence type="ECO:0000313" key="5">
    <source>
        <dbReference type="EMBL" id="KAE9303143.1"/>
    </source>
</evidence>
<dbReference type="AlphaFoldDB" id="A0A6A3ZTI5"/>
<dbReference type="EMBL" id="QXGC01000736">
    <property type="protein sequence ID" value="KAE9222752.1"/>
    <property type="molecule type" value="Genomic_DNA"/>
</dbReference>
<evidence type="ECO:0000313" key="8">
    <source>
        <dbReference type="Proteomes" id="UP000440732"/>
    </source>
</evidence>